<name>A0A7N2N2E9_QUELO</name>
<dbReference type="InterPro" id="IPR003340">
    <property type="entry name" value="B3_DNA-bd"/>
</dbReference>
<evidence type="ECO:0000256" key="4">
    <source>
        <dbReference type="ARBA" id="ARBA00023125"/>
    </source>
</evidence>
<dbReference type="PANTHER" id="PTHR31140">
    <property type="entry name" value="B3 DOMAIN-CONTAINING TRANSCRIPTION FACTOR ABI3"/>
    <property type="match status" value="1"/>
</dbReference>
<dbReference type="PROSITE" id="PS51032">
    <property type="entry name" value="AP2_ERF"/>
    <property type="match status" value="1"/>
</dbReference>
<dbReference type="InterPro" id="IPR001471">
    <property type="entry name" value="AP2/ERF_dom"/>
</dbReference>
<evidence type="ECO:0000259" key="8">
    <source>
        <dbReference type="PROSITE" id="PS50863"/>
    </source>
</evidence>
<dbReference type="SUPFAM" id="SSF54171">
    <property type="entry name" value="DNA-binding domain"/>
    <property type="match status" value="1"/>
</dbReference>
<proteinExistence type="inferred from homology"/>
<keyword evidence="3" id="KW-0805">Transcription regulation</keyword>
<evidence type="ECO:0000259" key="9">
    <source>
        <dbReference type="PROSITE" id="PS51032"/>
    </source>
</evidence>
<dbReference type="InterPro" id="IPR016177">
    <property type="entry name" value="DNA-bd_dom_sf"/>
</dbReference>
<dbReference type="GO" id="GO:0003677">
    <property type="term" value="F:DNA binding"/>
    <property type="evidence" value="ECO:0007669"/>
    <property type="project" value="UniProtKB-KW"/>
</dbReference>
<evidence type="ECO:0000313" key="10">
    <source>
        <dbReference type="EnsemblPlants" id="QL12p009703:mrna:CDS:2"/>
    </source>
</evidence>
<organism evidence="10 11">
    <name type="scientific">Quercus lobata</name>
    <name type="common">Valley oak</name>
    <dbReference type="NCBI Taxonomy" id="97700"/>
    <lineage>
        <taxon>Eukaryota</taxon>
        <taxon>Viridiplantae</taxon>
        <taxon>Streptophyta</taxon>
        <taxon>Embryophyta</taxon>
        <taxon>Tracheophyta</taxon>
        <taxon>Spermatophyta</taxon>
        <taxon>Magnoliopsida</taxon>
        <taxon>eudicotyledons</taxon>
        <taxon>Gunneridae</taxon>
        <taxon>Pentapetalae</taxon>
        <taxon>rosids</taxon>
        <taxon>fabids</taxon>
        <taxon>Fagales</taxon>
        <taxon>Fagaceae</taxon>
        <taxon>Quercus</taxon>
    </lineage>
</organism>
<evidence type="ECO:0000313" key="11">
    <source>
        <dbReference type="Proteomes" id="UP000594261"/>
    </source>
</evidence>
<sequence length="325" mass="37614">MEVELSSKSRIDMVVETPLSDDNPKNKNPSSFSGGSSSRFKGVMPLSSGKWGARISHKYKPYWLGAHQKEEQAARAYDRASIKLQRRDAPLNFPWTNYSDQESIFQSQYSNEEILNMIRDQTYSSKFKKFRSNHSSVKGNPTCNLMNDQGISYQLLFQKELTHNDVANKNLLIPKEFALKYFPPLAIIDSVKNEERRESIKLTFYDKHCRSWTFQYSFWKSSKSYVFTNGWSHFLKMNNLNHKDIVFFYRCENEENSVFYMIDAQPKNVENSVSSGNMEQEMGIKGIINNGLDAASMRQEEANKVLKLFGVQIGYLNHQASHQLV</sequence>
<reference evidence="10 11" key="1">
    <citation type="journal article" date="2016" name="G3 (Bethesda)">
        <title>First Draft Assembly and Annotation of the Genome of a California Endemic Oak Quercus lobata Nee (Fagaceae).</title>
        <authorList>
            <person name="Sork V.L."/>
            <person name="Fitz-Gibbon S.T."/>
            <person name="Puiu D."/>
            <person name="Crepeau M."/>
            <person name="Gugger P.F."/>
            <person name="Sherman R."/>
            <person name="Stevens K."/>
            <person name="Langley C.H."/>
            <person name="Pellegrini M."/>
            <person name="Salzberg S.L."/>
        </authorList>
    </citation>
    <scope>NUCLEOTIDE SEQUENCE [LARGE SCALE GENOMIC DNA]</scope>
    <source>
        <strain evidence="10 11">cv. SW786</strain>
    </source>
</reference>
<dbReference type="CDD" id="cd00018">
    <property type="entry name" value="AP2"/>
    <property type="match status" value="1"/>
</dbReference>
<evidence type="ECO:0008006" key="12">
    <source>
        <dbReference type="Google" id="ProtNLM"/>
    </source>
</evidence>
<reference evidence="10" key="2">
    <citation type="submission" date="2021-01" db="UniProtKB">
        <authorList>
            <consortium name="EnsemblPlants"/>
        </authorList>
    </citation>
    <scope>IDENTIFICATION</scope>
</reference>
<dbReference type="CDD" id="cd10017">
    <property type="entry name" value="B3_DNA"/>
    <property type="match status" value="1"/>
</dbReference>
<comment type="similarity">
    <text evidence="2">Belongs to the AP2/ERF transcription factor family. RAV subfamily.</text>
</comment>
<dbReference type="PANTHER" id="PTHR31140:SF60">
    <property type="entry name" value="TF-B3 DOMAIN-CONTAINING PROTEIN"/>
    <property type="match status" value="1"/>
</dbReference>
<feature type="domain" description="AP2/ERF" evidence="9">
    <location>
        <begin position="39"/>
        <end position="94"/>
    </location>
</feature>
<dbReference type="GO" id="GO:0003700">
    <property type="term" value="F:DNA-binding transcription factor activity"/>
    <property type="evidence" value="ECO:0007669"/>
    <property type="project" value="InterPro"/>
</dbReference>
<dbReference type="InterPro" id="IPR015300">
    <property type="entry name" value="DNA-bd_pseudobarrel_sf"/>
</dbReference>
<dbReference type="SMART" id="SM01019">
    <property type="entry name" value="B3"/>
    <property type="match status" value="1"/>
</dbReference>
<dbReference type="InterPro" id="IPR036955">
    <property type="entry name" value="AP2/ERF_dom_sf"/>
</dbReference>
<dbReference type="InParanoid" id="A0A7N2N2E9"/>
<comment type="subcellular location">
    <subcellularLocation>
        <location evidence="1">Nucleus</location>
    </subcellularLocation>
</comment>
<keyword evidence="11" id="KW-1185">Reference proteome</keyword>
<keyword evidence="4" id="KW-0238">DNA-binding</keyword>
<dbReference type="Gene3D" id="2.40.330.10">
    <property type="entry name" value="DNA-binding pseudobarrel domain"/>
    <property type="match status" value="1"/>
</dbReference>
<evidence type="ECO:0000256" key="3">
    <source>
        <dbReference type="ARBA" id="ARBA00023015"/>
    </source>
</evidence>
<evidence type="ECO:0000256" key="5">
    <source>
        <dbReference type="ARBA" id="ARBA00023163"/>
    </source>
</evidence>
<accession>A0A7N2N2E9</accession>
<feature type="domain" description="TF-B3" evidence="8">
    <location>
        <begin position="156"/>
        <end position="265"/>
    </location>
</feature>
<dbReference type="AlphaFoldDB" id="A0A7N2N2E9"/>
<dbReference type="Gramene" id="QL12p009703:mrna">
    <property type="protein sequence ID" value="QL12p009703:mrna:CDS:2"/>
    <property type="gene ID" value="QL12p009703"/>
</dbReference>
<dbReference type="OMA" id="FTKGWRH"/>
<dbReference type="Proteomes" id="UP000594261">
    <property type="component" value="Chromosome 12"/>
</dbReference>
<keyword evidence="6" id="KW-0539">Nucleus</keyword>
<dbReference type="Gene3D" id="3.30.730.10">
    <property type="entry name" value="AP2/ERF domain"/>
    <property type="match status" value="1"/>
</dbReference>
<feature type="region of interest" description="Disordered" evidence="7">
    <location>
        <begin position="1"/>
        <end position="39"/>
    </location>
</feature>
<keyword evidence="5" id="KW-0804">Transcription</keyword>
<dbReference type="EnsemblPlants" id="QL12p009703:mrna">
    <property type="protein sequence ID" value="QL12p009703:mrna:CDS:2"/>
    <property type="gene ID" value="QL12p009703"/>
</dbReference>
<evidence type="ECO:0000256" key="7">
    <source>
        <dbReference type="SAM" id="MobiDB-lite"/>
    </source>
</evidence>
<dbReference type="SUPFAM" id="SSF101936">
    <property type="entry name" value="DNA-binding pseudobarrel domain"/>
    <property type="match status" value="1"/>
</dbReference>
<protein>
    <recommendedName>
        <fullName evidence="12">AP2/ERF and B3 domain-containing transcription factor</fullName>
    </recommendedName>
</protein>
<evidence type="ECO:0000256" key="2">
    <source>
        <dbReference type="ARBA" id="ARBA00009089"/>
    </source>
</evidence>
<dbReference type="SMART" id="SM00380">
    <property type="entry name" value="AP2"/>
    <property type="match status" value="1"/>
</dbReference>
<dbReference type="Pfam" id="PF02362">
    <property type="entry name" value="B3"/>
    <property type="match status" value="1"/>
</dbReference>
<dbReference type="InterPro" id="IPR044800">
    <property type="entry name" value="LEC2-like"/>
</dbReference>
<evidence type="ECO:0000256" key="1">
    <source>
        <dbReference type="ARBA" id="ARBA00004123"/>
    </source>
</evidence>
<feature type="compositionally biased region" description="Basic and acidic residues" evidence="7">
    <location>
        <begin position="1"/>
        <end position="13"/>
    </location>
</feature>
<dbReference type="EMBL" id="LRBV02000012">
    <property type="status" value="NOT_ANNOTATED_CDS"/>
    <property type="molecule type" value="Genomic_DNA"/>
</dbReference>
<evidence type="ECO:0000256" key="6">
    <source>
        <dbReference type="ARBA" id="ARBA00023242"/>
    </source>
</evidence>
<dbReference type="PROSITE" id="PS50863">
    <property type="entry name" value="B3"/>
    <property type="match status" value="1"/>
</dbReference>
<dbReference type="GO" id="GO:0005634">
    <property type="term" value="C:nucleus"/>
    <property type="evidence" value="ECO:0007669"/>
    <property type="project" value="UniProtKB-SubCell"/>
</dbReference>